<evidence type="ECO:0000313" key="1">
    <source>
        <dbReference type="EMBL" id="SFR75661.1"/>
    </source>
</evidence>
<dbReference type="AlphaFoldDB" id="A0A1I6J9P1"/>
<dbReference type="STRING" id="553469.SAMN04487947_4189"/>
<reference evidence="2" key="1">
    <citation type="submission" date="2016-10" db="EMBL/GenBank/DDBJ databases">
        <authorList>
            <person name="Varghese N."/>
            <person name="Submissions S."/>
        </authorList>
    </citation>
    <scope>NUCLEOTIDE SEQUENCE [LARGE SCALE GENOMIC DNA]</scope>
    <source>
        <strain evidence="2">CGMCC 1.7736</strain>
    </source>
</reference>
<sequence length="54" mass="6152">MGLTEYRCTCGATLRYKQDLRRERGTVYPAWKCRECGTPVPGQVGEKLSHQHPS</sequence>
<organism evidence="1 2">
    <name type="scientific">Halogeometricum rufum</name>
    <dbReference type="NCBI Taxonomy" id="553469"/>
    <lineage>
        <taxon>Archaea</taxon>
        <taxon>Methanobacteriati</taxon>
        <taxon>Methanobacteriota</taxon>
        <taxon>Stenosarchaea group</taxon>
        <taxon>Halobacteria</taxon>
        <taxon>Halobacteriales</taxon>
        <taxon>Haloferacaceae</taxon>
        <taxon>Halogeometricum</taxon>
    </lineage>
</organism>
<proteinExistence type="predicted"/>
<gene>
    <name evidence="1" type="ORF">SAMN04487947_4189</name>
</gene>
<dbReference type="RefSeq" id="WP_177232724.1">
    <property type="nucleotide sequence ID" value="NZ_FOYT01000007.1"/>
</dbReference>
<evidence type="ECO:0000313" key="2">
    <source>
        <dbReference type="Proteomes" id="UP000198531"/>
    </source>
</evidence>
<protein>
    <submittedName>
        <fullName evidence="1">Uncharacterized protein</fullName>
    </submittedName>
</protein>
<keyword evidence="2" id="KW-1185">Reference proteome</keyword>
<dbReference type="OrthoDB" id="333414at2157"/>
<name>A0A1I6J9P1_9EURY</name>
<accession>A0A1I6J9P1</accession>
<dbReference type="Proteomes" id="UP000198531">
    <property type="component" value="Unassembled WGS sequence"/>
</dbReference>
<dbReference type="EMBL" id="FOYT01000007">
    <property type="protein sequence ID" value="SFR75661.1"/>
    <property type="molecule type" value="Genomic_DNA"/>
</dbReference>